<keyword evidence="2" id="KW-1185">Reference proteome</keyword>
<dbReference type="RefSeq" id="WP_225697070.1">
    <property type="nucleotide sequence ID" value="NZ_JAIXNE010000001.1"/>
</dbReference>
<gene>
    <name evidence="1" type="primary">porQ</name>
    <name evidence="1" type="ORF">LDX50_03730</name>
</gene>
<proteinExistence type="predicted"/>
<organism evidence="1 2">
    <name type="scientific">Fulvivirga sedimenti</name>
    <dbReference type="NCBI Taxonomy" id="2879465"/>
    <lineage>
        <taxon>Bacteria</taxon>
        <taxon>Pseudomonadati</taxon>
        <taxon>Bacteroidota</taxon>
        <taxon>Cytophagia</taxon>
        <taxon>Cytophagales</taxon>
        <taxon>Fulvivirgaceae</taxon>
        <taxon>Fulvivirga</taxon>
    </lineage>
</organism>
<dbReference type="EMBL" id="JAIXNE010000001">
    <property type="protein sequence ID" value="MCA6073962.1"/>
    <property type="molecule type" value="Genomic_DNA"/>
</dbReference>
<dbReference type="NCBIfam" id="NF033711">
    <property type="entry name" value="T9SS_PorQ"/>
    <property type="match status" value="1"/>
</dbReference>
<protein>
    <submittedName>
        <fullName evidence="1">Type IX secretion system protein PorQ</fullName>
    </submittedName>
</protein>
<accession>A0A9X1HNQ2</accession>
<name>A0A9X1HNQ2_9BACT</name>
<sequence>MGNRKIYLVLLLIQLIPALGMAQPGDGSFSFMDVPSFARLTGLGGYLVSQPNADVNLVLTNPAQSGDSLDYSVSVSYMDYFADVRKMQFAYQHRFNRAGSWFAAVDHIGYGSLEGYDETGQAIGEFKSGETLVLVGTSHQVGIFRLGASLKFISSNIAGFGANAVALDLGGTFKHPEKDLSVGLAVRNLGAVISDYDDGAASDLPFDVQAGVSFKPEFMPLRFHLTLFNLTDWDTAEGLEDPGTADLFFRHLNVGTELLLHKRVHVRFGYNHLNRKELRLDNAAGGAGISYGIVFFVKAFSFAYSRGGYHVAGGAHNVTLTIDTKSLFRKGIKL</sequence>
<dbReference type="AlphaFoldDB" id="A0A9X1HNQ2"/>
<evidence type="ECO:0000313" key="1">
    <source>
        <dbReference type="EMBL" id="MCA6073962.1"/>
    </source>
</evidence>
<evidence type="ECO:0000313" key="2">
    <source>
        <dbReference type="Proteomes" id="UP001139409"/>
    </source>
</evidence>
<reference evidence="1" key="1">
    <citation type="submission" date="2021-09" db="EMBL/GenBank/DDBJ databases">
        <title>Fulvivirga sp. isolated from coastal sediment.</title>
        <authorList>
            <person name="Yu H."/>
        </authorList>
    </citation>
    <scope>NUCLEOTIDE SEQUENCE</scope>
    <source>
        <strain evidence="1">1062</strain>
    </source>
</reference>
<dbReference type="NCBIfam" id="NF033709">
    <property type="entry name" value="PorV_fam"/>
    <property type="match status" value="1"/>
</dbReference>
<comment type="caution">
    <text evidence="1">The sequence shown here is derived from an EMBL/GenBank/DDBJ whole genome shotgun (WGS) entry which is preliminary data.</text>
</comment>
<dbReference type="Proteomes" id="UP001139409">
    <property type="component" value="Unassembled WGS sequence"/>
</dbReference>